<protein>
    <submittedName>
        <fullName evidence="1">Uncharacterized protein</fullName>
    </submittedName>
</protein>
<name>A0A7C5WS78_9DEIN</name>
<evidence type="ECO:0000313" key="1">
    <source>
        <dbReference type="EMBL" id="HHO58532.1"/>
    </source>
</evidence>
<dbReference type="Proteomes" id="UP000886105">
    <property type="component" value="Unassembled WGS sequence"/>
</dbReference>
<gene>
    <name evidence="1" type="ORF">ENJ85_05090</name>
</gene>
<sequence length="148" mass="15637">MDLLEVQTGFVANVNVFPGFVLGAWDTVLAQQGSAGALVPTGVQVVATGLYEVSFNILVTSNPPPNNSTRVVVRATLAVNGATAGLPTSVVYIRNFQNNSRGSLLLPRYTLPLSGGDIVGVFCEREGTQTLPAFIVDNDGYLNVRRVA</sequence>
<proteinExistence type="predicted"/>
<comment type="caution">
    <text evidence="1">The sequence shown here is derived from an EMBL/GenBank/DDBJ whole genome shotgun (WGS) entry which is preliminary data.</text>
</comment>
<accession>A0A7C5WS78</accession>
<reference evidence="1" key="1">
    <citation type="journal article" date="2020" name="mSystems">
        <title>Genome- and Community-Level Interaction Insights into Carbon Utilization and Element Cycling Functions of Hydrothermarchaeota in Hydrothermal Sediment.</title>
        <authorList>
            <person name="Zhou Z."/>
            <person name="Liu Y."/>
            <person name="Xu W."/>
            <person name="Pan J."/>
            <person name="Luo Z.H."/>
            <person name="Li M."/>
        </authorList>
    </citation>
    <scope>NUCLEOTIDE SEQUENCE [LARGE SCALE GENOMIC DNA]</scope>
    <source>
        <strain evidence="1">HyVt-523</strain>
    </source>
</reference>
<dbReference type="EMBL" id="DRNZ01000309">
    <property type="protein sequence ID" value="HHO58532.1"/>
    <property type="molecule type" value="Genomic_DNA"/>
</dbReference>
<dbReference type="AlphaFoldDB" id="A0A7C5WS78"/>
<organism evidence="1">
    <name type="scientific">Oceanithermus profundus</name>
    <dbReference type="NCBI Taxonomy" id="187137"/>
    <lineage>
        <taxon>Bacteria</taxon>
        <taxon>Thermotogati</taxon>
        <taxon>Deinococcota</taxon>
        <taxon>Deinococci</taxon>
        <taxon>Thermales</taxon>
        <taxon>Thermaceae</taxon>
        <taxon>Oceanithermus</taxon>
    </lineage>
</organism>